<gene>
    <name evidence="3" type="ORF">BKA24_000375</name>
</gene>
<sequence length="169" mass="17409">MPSEPTAALVLPSPISAGEDLDTLSAGLDRLQSDAAERPPFVRDLLGKIVPPIALLLVLIGVWQLYIVIANPRPDKAPSPTAVAGAFGEAWESGRLQEAGTTASNTSRSSAASSVAYPIACSTVTTSKRSSPIVARMSLRSPTRSLTSTSCGISANASTMSSPTTRAPC</sequence>
<evidence type="ECO:0000313" key="4">
    <source>
        <dbReference type="Proteomes" id="UP000573729"/>
    </source>
</evidence>
<keyword evidence="2" id="KW-0472">Membrane</keyword>
<proteinExistence type="predicted"/>
<keyword evidence="2" id="KW-1133">Transmembrane helix</keyword>
<keyword evidence="2" id="KW-0812">Transmembrane</keyword>
<dbReference type="EMBL" id="JACHMD010000001">
    <property type="protein sequence ID" value="MBB4665666.1"/>
    <property type="molecule type" value="Genomic_DNA"/>
</dbReference>
<protein>
    <submittedName>
        <fullName evidence="3">Uncharacterized protein</fullName>
    </submittedName>
</protein>
<name>A0A7W7BN16_9MICO</name>
<comment type="caution">
    <text evidence="3">The sequence shown here is derived from an EMBL/GenBank/DDBJ whole genome shotgun (WGS) entry which is preliminary data.</text>
</comment>
<reference evidence="3 4" key="1">
    <citation type="submission" date="2020-08" db="EMBL/GenBank/DDBJ databases">
        <title>Sequencing the genomes of 1000 actinobacteria strains.</title>
        <authorList>
            <person name="Klenk H.-P."/>
        </authorList>
    </citation>
    <scope>NUCLEOTIDE SEQUENCE [LARGE SCALE GENOMIC DNA]</scope>
    <source>
        <strain evidence="3 4">DSM 24947</strain>
    </source>
</reference>
<feature type="compositionally biased region" description="Polar residues" evidence="1">
    <location>
        <begin position="151"/>
        <end position="169"/>
    </location>
</feature>
<evidence type="ECO:0000313" key="3">
    <source>
        <dbReference type="EMBL" id="MBB4665666.1"/>
    </source>
</evidence>
<evidence type="ECO:0000256" key="2">
    <source>
        <dbReference type="SAM" id="Phobius"/>
    </source>
</evidence>
<dbReference type="AlphaFoldDB" id="A0A7W7BN16"/>
<keyword evidence="4" id="KW-1185">Reference proteome</keyword>
<accession>A0A7W7BN16</accession>
<dbReference type="Proteomes" id="UP000573729">
    <property type="component" value="Unassembled WGS sequence"/>
</dbReference>
<feature type="compositionally biased region" description="Low complexity" evidence="1">
    <location>
        <begin position="138"/>
        <end position="150"/>
    </location>
</feature>
<evidence type="ECO:0000256" key="1">
    <source>
        <dbReference type="SAM" id="MobiDB-lite"/>
    </source>
</evidence>
<feature type="transmembrane region" description="Helical" evidence="2">
    <location>
        <begin position="49"/>
        <end position="69"/>
    </location>
</feature>
<feature type="region of interest" description="Disordered" evidence="1">
    <location>
        <begin position="135"/>
        <end position="169"/>
    </location>
</feature>
<organism evidence="3 4">
    <name type="scientific">Microbacterium marinum</name>
    <dbReference type="NCBI Taxonomy" id="421115"/>
    <lineage>
        <taxon>Bacteria</taxon>
        <taxon>Bacillati</taxon>
        <taxon>Actinomycetota</taxon>
        <taxon>Actinomycetes</taxon>
        <taxon>Micrococcales</taxon>
        <taxon>Microbacteriaceae</taxon>
        <taxon>Microbacterium</taxon>
    </lineage>
</organism>